<name>A0AAE3WBA3_9RHOB</name>
<reference evidence="1" key="2">
    <citation type="submission" date="2023-02" db="EMBL/GenBank/DDBJ databases">
        <title>'Rhodoalgimonas zhirmunskyi' gen. nov., isolated from a red alga.</title>
        <authorList>
            <person name="Nedashkovskaya O.I."/>
            <person name="Otstavnykh N.Y."/>
            <person name="Bystritskaya E.P."/>
            <person name="Balabanova L.A."/>
            <person name="Isaeva M.P."/>
        </authorList>
    </citation>
    <scope>NUCLEOTIDE SEQUENCE</scope>
    <source>
        <strain evidence="1">KCTC 52189</strain>
    </source>
</reference>
<reference evidence="1" key="1">
    <citation type="submission" date="2022-07" db="EMBL/GenBank/DDBJ databases">
        <authorList>
            <person name="Otstavnykh N."/>
            <person name="Isaeva M."/>
            <person name="Bystritskaya E."/>
        </authorList>
    </citation>
    <scope>NUCLEOTIDE SEQUENCE</scope>
    <source>
        <strain evidence="1">KCTC 52189</strain>
    </source>
</reference>
<keyword evidence="2" id="KW-1185">Reference proteome</keyword>
<protein>
    <recommendedName>
        <fullName evidence="3">HEAT repeat protein</fullName>
    </recommendedName>
</protein>
<sequence>MALLPFLISGRTWQTGDFPAPWAPDRQSIHDHLKALEARGVDPNREDLPDSEAANAGRSFRFAPGAFDNLFGSDDVTDAVTAVNALRTVLRRPDARAIATLYDLLLDGAITIVDPAIEQLSAEPPPADRFAAFFDWLVRQAPDREPVKFALAMLGMLDSDRFEPLFMLFGRHEEFTKYAAVAVSNALPEDTARDRLETLARAVEGWGRIDLVSRLAADAGSDFRHWLVREGFRNTVMDEYLAYTAATDGRLLDQLAAPGAEADDALLDGAAGIFVALVAGGPAEDMADYADGAAAARLWLELVAGRPPTLDRGLAAVALLGCARRTTAPSDDAPPVWSTTDSTDIERHAAAYLARSELADLTLTALRDGEGGLFWMAQKLAPAIGIDPWPFAFDRQARETDTQDHWYDLMQTNDPDRIGRVLDLAIDRLPLDALATGPDLLTGLGPDWHRFQALDFIVQELQRFPGKGWPLIRAALRSPVIRNRNMAVRALTAWDKSDWPPDAVPLLRQATRDEPDDDVRDQLDALLKPG</sequence>
<dbReference type="RefSeq" id="WP_306733735.1">
    <property type="nucleotide sequence ID" value="NZ_JANHAX010000001.1"/>
</dbReference>
<organism evidence="1 2">
    <name type="scientific">Marimonas arenosa</name>
    <dbReference type="NCBI Taxonomy" id="1795305"/>
    <lineage>
        <taxon>Bacteria</taxon>
        <taxon>Pseudomonadati</taxon>
        <taxon>Pseudomonadota</taxon>
        <taxon>Alphaproteobacteria</taxon>
        <taxon>Rhodobacterales</taxon>
        <taxon>Paracoccaceae</taxon>
        <taxon>Marimonas</taxon>
    </lineage>
</organism>
<gene>
    <name evidence="1" type="ORF">NO357_00965</name>
</gene>
<proteinExistence type="predicted"/>
<dbReference type="EMBL" id="JANHAX010000001">
    <property type="protein sequence ID" value="MDQ2088468.1"/>
    <property type="molecule type" value="Genomic_DNA"/>
</dbReference>
<comment type="caution">
    <text evidence="1">The sequence shown here is derived from an EMBL/GenBank/DDBJ whole genome shotgun (WGS) entry which is preliminary data.</text>
</comment>
<dbReference type="Proteomes" id="UP001226762">
    <property type="component" value="Unassembled WGS sequence"/>
</dbReference>
<evidence type="ECO:0000313" key="1">
    <source>
        <dbReference type="EMBL" id="MDQ2088468.1"/>
    </source>
</evidence>
<evidence type="ECO:0000313" key="2">
    <source>
        <dbReference type="Proteomes" id="UP001226762"/>
    </source>
</evidence>
<accession>A0AAE3WBA3</accession>
<evidence type="ECO:0008006" key="3">
    <source>
        <dbReference type="Google" id="ProtNLM"/>
    </source>
</evidence>
<dbReference type="AlphaFoldDB" id="A0AAE3WBA3"/>